<reference evidence="6 7" key="1">
    <citation type="submission" date="2019-12" db="EMBL/GenBank/DDBJ databases">
        <title>Deinococcus sp. HMF7620 Genome sequencing and assembly.</title>
        <authorList>
            <person name="Kang H."/>
            <person name="Kim H."/>
            <person name="Joh K."/>
        </authorList>
    </citation>
    <scope>NUCLEOTIDE SEQUENCE [LARGE SCALE GENOMIC DNA]</scope>
    <source>
        <strain evidence="6 7">HMF7620</strain>
    </source>
</reference>
<comment type="caution">
    <text evidence="6">The sequence shown here is derived from an EMBL/GenBank/DDBJ whole genome shotgun (WGS) entry which is preliminary data.</text>
</comment>
<dbReference type="Gene3D" id="1.10.10.60">
    <property type="entry name" value="Homeodomain-like"/>
    <property type="match status" value="1"/>
</dbReference>
<protein>
    <submittedName>
        <fullName evidence="6">TetR family transcriptional regulator</fullName>
    </submittedName>
</protein>
<dbReference type="SUPFAM" id="SSF48498">
    <property type="entry name" value="Tetracyclin repressor-like, C-terminal domain"/>
    <property type="match status" value="1"/>
</dbReference>
<dbReference type="InterPro" id="IPR050109">
    <property type="entry name" value="HTH-type_TetR-like_transc_reg"/>
</dbReference>
<evidence type="ECO:0000313" key="7">
    <source>
        <dbReference type="Proteomes" id="UP000483286"/>
    </source>
</evidence>
<evidence type="ECO:0000313" key="6">
    <source>
        <dbReference type="EMBL" id="MVN85642.1"/>
    </source>
</evidence>
<dbReference type="PRINTS" id="PR00455">
    <property type="entry name" value="HTHTETR"/>
</dbReference>
<dbReference type="Proteomes" id="UP000483286">
    <property type="component" value="Unassembled WGS sequence"/>
</dbReference>
<dbReference type="Gene3D" id="1.10.357.10">
    <property type="entry name" value="Tetracycline Repressor, domain 2"/>
    <property type="match status" value="1"/>
</dbReference>
<dbReference type="GO" id="GO:0000976">
    <property type="term" value="F:transcription cis-regulatory region binding"/>
    <property type="evidence" value="ECO:0007669"/>
    <property type="project" value="TreeGrafter"/>
</dbReference>
<dbReference type="InterPro" id="IPR011075">
    <property type="entry name" value="TetR_C"/>
</dbReference>
<keyword evidence="1" id="KW-0805">Transcription regulation</keyword>
<evidence type="ECO:0000256" key="1">
    <source>
        <dbReference type="ARBA" id="ARBA00023015"/>
    </source>
</evidence>
<dbReference type="RefSeq" id="WP_157457640.1">
    <property type="nucleotide sequence ID" value="NZ_WQLB01000002.1"/>
</dbReference>
<evidence type="ECO:0000256" key="4">
    <source>
        <dbReference type="PROSITE-ProRule" id="PRU00335"/>
    </source>
</evidence>
<dbReference type="PANTHER" id="PTHR30055:SF148">
    <property type="entry name" value="TETR-FAMILY TRANSCRIPTIONAL REGULATOR"/>
    <property type="match status" value="1"/>
</dbReference>
<dbReference type="PROSITE" id="PS50977">
    <property type="entry name" value="HTH_TETR_2"/>
    <property type="match status" value="1"/>
</dbReference>
<gene>
    <name evidence="6" type="ORF">GO986_02570</name>
</gene>
<dbReference type="InterPro" id="IPR036271">
    <property type="entry name" value="Tet_transcr_reg_TetR-rel_C_sf"/>
</dbReference>
<dbReference type="InterPro" id="IPR001647">
    <property type="entry name" value="HTH_TetR"/>
</dbReference>
<keyword evidence="7" id="KW-1185">Reference proteome</keyword>
<dbReference type="Pfam" id="PF16859">
    <property type="entry name" value="TetR_C_11"/>
    <property type="match status" value="1"/>
</dbReference>
<feature type="domain" description="HTH tetR-type" evidence="5">
    <location>
        <begin position="18"/>
        <end position="78"/>
    </location>
</feature>
<dbReference type="SUPFAM" id="SSF46689">
    <property type="entry name" value="Homeodomain-like"/>
    <property type="match status" value="1"/>
</dbReference>
<feature type="DNA-binding region" description="H-T-H motif" evidence="4">
    <location>
        <begin position="41"/>
        <end position="60"/>
    </location>
</feature>
<dbReference type="EMBL" id="WQLB01000002">
    <property type="protein sequence ID" value="MVN85642.1"/>
    <property type="molecule type" value="Genomic_DNA"/>
</dbReference>
<name>A0A7C9LZX2_9DEIO</name>
<evidence type="ECO:0000256" key="3">
    <source>
        <dbReference type="ARBA" id="ARBA00023163"/>
    </source>
</evidence>
<proteinExistence type="predicted"/>
<evidence type="ECO:0000259" key="5">
    <source>
        <dbReference type="PROSITE" id="PS50977"/>
    </source>
</evidence>
<keyword evidence="3" id="KW-0804">Transcription</keyword>
<dbReference type="Pfam" id="PF00440">
    <property type="entry name" value="TetR_N"/>
    <property type="match status" value="1"/>
</dbReference>
<dbReference type="GO" id="GO:0003700">
    <property type="term" value="F:DNA-binding transcription factor activity"/>
    <property type="evidence" value="ECO:0007669"/>
    <property type="project" value="TreeGrafter"/>
</dbReference>
<keyword evidence="2 4" id="KW-0238">DNA-binding</keyword>
<sequence>MSRSTPATADPRTDARVLRSRAAILQVTLDLLTEQGLGGMSIDEVARRSGIAKTTIYRHWPTRSALILDACALLSAHMDVPATGHLHEDITALLTSIAAQLQSSRWSSVLPSVMDAAERDADLAAVYSQLQHSHAQAVRMVLTDARTRGALPDAADVDLLTAGLLGTLFYGRWFSRQALSASQIAQLVTIMLGPPAQDEQL</sequence>
<organism evidence="6 7">
    <name type="scientific">Deinococcus arboris</name>
    <dbReference type="NCBI Taxonomy" id="2682977"/>
    <lineage>
        <taxon>Bacteria</taxon>
        <taxon>Thermotogati</taxon>
        <taxon>Deinococcota</taxon>
        <taxon>Deinococci</taxon>
        <taxon>Deinococcales</taxon>
        <taxon>Deinococcaceae</taxon>
        <taxon>Deinococcus</taxon>
    </lineage>
</organism>
<dbReference type="AlphaFoldDB" id="A0A7C9LZX2"/>
<evidence type="ECO:0000256" key="2">
    <source>
        <dbReference type="ARBA" id="ARBA00023125"/>
    </source>
</evidence>
<dbReference type="InterPro" id="IPR009057">
    <property type="entry name" value="Homeodomain-like_sf"/>
</dbReference>
<dbReference type="PANTHER" id="PTHR30055">
    <property type="entry name" value="HTH-TYPE TRANSCRIPTIONAL REGULATOR RUTR"/>
    <property type="match status" value="1"/>
</dbReference>
<accession>A0A7C9LZX2</accession>